<dbReference type="EMBL" id="BBWU01000001">
    <property type="protein sequence ID" value="GAO37959.1"/>
    <property type="molecule type" value="Genomic_DNA"/>
</dbReference>
<evidence type="ECO:0000313" key="4">
    <source>
        <dbReference type="Proteomes" id="UP000033202"/>
    </source>
</evidence>
<feature type="chain" id="PRO_5002429094" description="DUF4142 domain-containing protein" evidence="1">
    <location>
        <begin position="22"/>
        <end position="180"/>
    </location>
</feature>
<protein>
    <recommendedName>
        <fullName evidence="2">DUF4142 domain-containing protein</fullName>
    </recommendedName>
</protein>
<proteinExistence type="predicted"/>
<dbReference type="Gene3D" id="1.20.1260.10">
    <property type="match status" value="1"/>
</dbReference>
<comment type="caution">
    <text evidence="3">The sequence shown here is derived from an EMBL/GenBank/DDBJ whole genome shotgun (WGS) entry which is preliminary data.</text>
</comment>
<keyword evidence="1" id="KW-0732">Signal</keyword>
<evidence type="ECO:0000313" key="3">
    <source>
        <dbReference type="EMBL" id="GAO37959.1"/>
    </source>
</evidence>
<dbReference type="PANTHER" id="PTHR38593">
    <property type="entry name" value="BLR2558 PROTEIN"/>
    <property type="match status" value="1"/>
</dbReference>
<organism evidence="3 4">
    <name type="scientific">Sphingomonas changbaiensis NBRC 104936</name>
    <dbReference type="NCBI Taxonomy" id="1219043"/>
    <lineage>
        <taxon>Bacteria</taxon>
        <taxon>Pseudomonadati</taxon>
        <taxon>Pseudomonadota</taxon>
        <taxon>Alphaproteobacteria</taxon>
        <taxon>Sphingomonadales</taxon>
        <taxon>Sphingomonadaceae</taxon>
        <taxon>Sphingomonas</taxon>
    </lineage>
</organism>
<dbReference type="Proteomes" id="UP000033202">
    <property type="component" value="Unassembled WGS sequence"/>
</dbReference>
<accession>A0A0E9MKA0</accession>
<dbReference type="STRING" id="1219043.SCH01S_01_01220"/>
<evidence type="ECO:0000256" key="1">
    <source>
        <dbReference type="SAM" id="SignalP"/>
    </source>
</evidence>
<dbReference type="InterPro" id="IPR012347">
    <property type="entry name" value="Ferritin-like"/>
</dbReference>
<evidence type="ECO:0000259" key="2">
    <source>
        <dbReference type="Pfam" id="PF13628"/>
    </source>
</evidence>
<feature type="signal peptide" evidence="1">
    <location>
        <begin position="1"/>
        <end position="21"/>
    </location>
</feature>
<sequence>MRSMIAIALLGMAGAGVPALAQPAAPDPGYYAQNSAATYVSKAMSGDNYEIQSSKMMLAMAANPDVRRFAQMMIDDHTKTSAALMAAAKQASLGNSTNLLPPEAAMLKNLRSIDKSKAERLYVDQQVMAHEKALALHQGYAEHGDNPGLKAVAAEAVPIIQGHLDEIRRIQTAMGGPMQP</sequence>
<name>A0A0E9MKA0_9SPHN</name>
<keyword evidence="4" id="KW-1185">Reference proteome</keyword>
<reference evidence="3 4" key="1">
    <citation type="submission" date="2015-04" db="EMBL/GenBank/DDBJ databases">
        <title>Whole genome shotgun sequence of Sphingomonas changbaiensis NBRC 104936.</title>
        <authorList>
            <person name="Katano-Makiyama Y."/>
            <person name="Hosoyama A."/>
            <person name="Hashimoto M."/>
            <person name="Noguchi M."/>
            <person name="Tsuchikane K."/>
            <person name="Ohji S."/>
            <person name="Yamazoe A."/>
            <person name="Ichikawa N."/>
            <person name="Kimura A."/>
            <person name="Fujita N."/>
        </authorList>
    </citation>
    <scope>NUCLEOTIDE SEQUENCE [LARGE SCALE GENOMIC DNA]</scope>
    <source>
        <strain evidence="3 4">NBRC 104936</strain>
    </source>
</reference>
<dbReference type="AlphaFoldDB" id="A0A0E9MKA0"/>
<dbReference type="PANTHER" id="PTHR38593:SF1">
    <property type="entry name" value="BLR2558 PROTEIN"/>
    <property type="match status" value="1"/>
</dbReference>
<gene>
    <name evidence="3" type="ORF">SCH01S_01_01220</name>
</gene>
<dbReference type="InterPro" id="IPR025419">
    <property type="entry name" value="DUF4142"/>
</dbReference>
<feature type="domain" description="DUF4142" evidence="2">
    <location>
        <begin position="35"/>
        <end position="169"/>
    </location>
</feature>
<dbReference type="Pfam" id="PF13628">
    <property type="entry name" value="DUF4142"/>
    <property type="match status" value="1"/>
</dbReference>